<evidence type="ECO:0000259" key="7">
    <source>
        <dbReference type="Pfam" id="PF14322"/>
    </source>
</evidence>
<dbReference type="Pfam" id="PF07980">
    <property type="entry name" value="SusD_RagB"/>
    <property type="match status" value="1"/>
</dbReference>
<keyword evidence="5" id="KW-0998">Cell outer membrane</keyword>
<protein>
    <submittedName>
        <fullName evidence="8">Starch-binding associating with outer membrane</fullName>
    </submittedName>
</protein>
<dbReference type="AlphaFoldDB" id="A0A1H7RQ20"/>
<dbReference type="OrthoDB" id="5694214at2"/>
<dbReference type="Pfam" id="PF14322">
    <property type="entry name" value="SusD-like_3"/>
    <property type="match status" value="1"/>
</dbReference>
<evidence type="ECO:0000313" key="8">
    <source>
        <dbReference type="EMBL" id="SEL62390.1"/>
    </source>
</evidence>
<dbReference type="Gene3D" id="1.25.40.390">
    <property type="match status" value="1"/>
</dbReference>
<evidence type="ECO:0000256" key="4">
    <source>
        <dbReference type="ARBA" id="ARBA00023136"/>
    </source>
</evidence>
<dbReference type="PROSITE" id="PS51257">
    <property type="entry name" value="PROKAR_LIPOPROTEIN"/>
    <property type="match status" value="1"/>
</dbReference>
<dbReference type="SUPFAM" id="SSF48452">
    <property type="entry name" value="TPR-like"/>
    <property type="match status" value="1"/>
</dbReference>
<dbReference type="STRING" id="332977.SAMN05421740_107245"/>
<keyword evidence="9" id="KW-1185">Reference proteome</keyword>
<evidence type="ECO:0000256" key="3">
    <source>
        <dbReference type="ARBA" id="ARBA00022729"/>
    </source>
</evidence>
<evidence type="ECO:0000256" key="1">
    <source>
        <dbReference type="ARBA" id="ARBA00004442"/>
    </source>
</evidence>
<comment type="subcellular location">
    <subcellularLocation>
        <location evidence="1">Cell outer membrane</location>
    </subcellularLocation>
</comment>
<name>A0A1H7RQ20_9SPHI</name>
<evidence type="ECO:0000256" key="5">
    <source>
        <dbReference type="ARBA" id="ARBA00023237"/>
    </source>
</evidence>
<evidence type="ECO:0000313" key="9">
    <source>
        <dbReference type="Proteomes" id="UP000198916"/>
    </source>
</evidence>
<proteinExistence type="inferred from homology"/>
<dbReference type="EMBL" id="FNZR01000007">
    <property type="protein sequence ID" value="SEL62390.1"/>
    <property type="molecule type" value="Genomic_DNA"/>
</dbReference>
<organism evidence="8 9">
    <name type="scientific">Parapedobacter koreensis</name>
    <dbReference type="NCBI Taxonomy" id="332977"/>
    <lineage>
        <taxon>Bacteria</taxon>
        <taxon>Pseudomonadati</taxon>
        <taxon>Bacteroidota</taxon>
        <taxon>Sphingobacteriia</taxon>
        <taxon>Sphingobacteriales</taxon>
        <taxon>Sphingobacteriaceae</taxon>
        <taxon>Parapedobacter</taxon>
    </lineage>
</organism>
<dbReference type="GO" id="GO:0009279">
    <property type="term" value="C:cell outer membrane"/>
    <property type="evidence" value="ECO:0007669"/>
    <property type="project" value="UniProtKB-SubCell"/>
</dbReference>
<dbReference type="InterPro" id="IPR033985">
    <property type="entry name" value="SusD-like_N"/>
</dbReference>
<sequence length="506" mass="56339">MVSNKVGNGMLVGIFATCLTLGVAACSDFLQEDSATTMTVDRYFKNEQQAVSAVDALYTFLRSVFQSRDGYGEAPWISLELIVGHSSTLGSSINNNNMIRHNAATSDPVFRSMYVNLYAGIANANLCIQRIPDVGMDPARKASLLAQAYFFRAYFYYYLVRLYGEVPLITTPVLASSPLLYPKQSPIDAIYEVIVHDLKEAEAGGLPDRDGTGRISRGAVKAVLADVYLTMAGYPLNRGTAYYQLAMVTAGEVIATGAYSLFDDYAYLHDRMHKNQGEFILQVQYAAGIITNRMVSLVVPQGAGITRIEEQGGIVARREFVESYEPGDKRALEKQFFFTSHQARDGSGEVNFGEFALYKYWLEEAGGIRGDGNSDLNWTLMRLPEVLLIYAEAANEVAGPTEAAVGLVKRVRDRATLVTPEAGQLTQASFRDLVWKERYHELCFENKAYFDIKRTRKAYSLHANRFVDAVGFTNESGATMTEKYLLWPFPQTEMDANNQLEQNQGW</sequence>
<feature type="domain" description="SusD-like N-terminal" evidence="7">
    <location>
        <begin position="90"/>
        <end position="229"/>
    </location>
</feature>
<dbReference type="RefSeq" id="WP_090607354.1">
    <property type="nucleotide sequence ID" value="NZ_FNZR01000007.1"/>
</dbReference>
<dbReference type="InterPro" id="IPR012944">
    <property type="entry name" value="SusD_RagB_dom"/>
</dbReference>
<comment type="similarity">
    <text evidence="2">Belongs to the SusD family.</text>
</comment>
<gene>
    <name evidence="8" type="ORF">SAMN05421740_107245</name>
</gene>
<accession>A0A1H7RQ20</accession>
<dbReference type="Proteomes" id="UP000198916">
    <property type="component" value="Unassembled WGS sequence"/>
</dbReference>
<keyword evidence="3" id="KW-0732">Signal</keyword>
<feature type="domain" description="RagB/SusD" evidence="6">
    <location>
        <begin position="341"/>
        <end position="506"/>
    </location>
</feature>
<evidence type="ECO:0000256" key="2">
    <source>
        <dbReference type="ARBA" id="ARBA00006275"/>
    </source>
</evidence>
<evidence type="ECO:0000259" key="6">
    <source>
        <dbReference type="Pfam" id="PF07980"/>
    </source>
</evidence>
<dbReference type="InterPro" id="IPR011990">
    <property type="entry name" value="TPR-like_helical_dom_sf"/>
</dbReference>
<keyword evidence="4" id="KW-0472">Membrane</keyword>
<reference evidence="9" key="1">
    <citation type="submission" date="2016-10" db="EMBL/GenBank/DDBJ databases">
        <authorList>
            <person name="Varghese N."/>
            <person name="Submissions S."/>
        </authorList>
    </citation>
    <scope>NUCLEOTIDE SEQUENCE [LARGE SCALE GENOMIC DNA]</scope>
    <source>
        <strain evidence="9">Jip14</strain>
    </source>
</reference>